<dbReference type="Proteomes" id="UP000422569">
    <property type="component" value="Chromosome"/>
</dbReference>
<evidence type="ECO:0000256" key="1">
    <source>
        <dbReference type="SAM" id="Phobius"/>
    </source>
</evidence>
<keyword evidence="1" id="KW-0472">Membrane</keyword>
<accession>A0A6B8M7J9</accession>
<keyword evidence="1" id="KW-0812">Transmembrane</keyword>
<keyword evidence="1" id="KW-1133">Transmembrane helix</keyword>
<dbReference type="AlphaFoldDB" id="A0A6B8M7J9"/>
<sequence>MKTKPVPAFLGAFALGLAGGVALLAMGGSVEETKKPTRPEELRRESRMLHGSAAMLAASVLADSAMEHYRGSFENPGMFAPLISSALALFSGTEGAAASHPEKRAFRRVSYKFSIAVGAAGFAFHLYNIFKRPGGLSWLNLFYGAPVGAPAALSLCGVVGLAAEDLSEQGSDAPRLLGFPAGRALAALSGVALAGAALEAALFHFRGAYQNPFMWAPVALPPVAAGLMAKASLERPKETHPLTRLWLWVTFLTGFIGMGFHAYGVSRAMGGWRNWTQNLFDGPPLPAPPSFSAAAMTALPALTLIEADANAKDRQSA</sequence>
<dbReference type="RefSeq" id="WP_016919660.1">
    <property type="nucleotide sequence ID" value="NZ_CP044331.1"/>
</dbReference>
<proteinExistence type="predicted"/>
<dbReference type="KEGG" id="mpar:F7D14_04300"/>
<gene>
    <name evidence="2" type="ORF">F7D14_04300</name>
</gene>
<protein>
    <submittedName>
        <fullName evidence="2">Uncharacterized protein</fullName>
    </submittedName>
</protein>
<feature type="transmembrane region" description="Helical" evidence="1">
    <location>
        <begin position="109"/>
        <end position="130"/>
    </location>
</feature>
<reference evidence="2 3" key="1">
    <citation type="submission" date="2019-09" db="EMBL/GenBank/DDBJ databases">
        <title>Isolation and complete genome sequencing of Methylocystis species.</title>
        <authorList>
            <person name="Rumah B.L."/>
            <person name="Stead C.E."/>
            <person name="Stevens B.C."/>
            <person name="Minton N.P."/>
            <person name="Grosse-Honebrink A."/>
            <person name="Zhang Y."/>
        </authorList>
    </citation>
    <scope>NUCLEOTIDE SEQUENCE [LARGE SCALE GENOMIC DNA]</scope>
    <source>
        <strain evidence="2 3">BRCS2</strain>
    </source>
</reference>
<feature type="transmembrane region" description="Helical" evidence="1">
    <location>
        <begin position="184"/>
        <end position="207"/>
    </location>
</feature>
<feature type="transmembrane region" description="Helical" evidence="1">
    <location>
        <begin position="245"/>
        <end position="265"/>
    </location>
</feature>
<evidence type="ECO:0000313" key="3">
    <source>
        <dbReference type="Proteomes" id="UP000422569"/>
    </source>
</evidence>
<feature type="transmembrane region" description="Helical" evidence="1">
    <location>
        <begin position="285"/>
        <end position="305"/>
    </location>
</feature>
<feature type="transmembrane region" description="Helical" evidence="1">
    <location>
        <begin position="213"/>
        <end position="233"/>
    </location>
</feature>
<feature type="transmembrane region" description="Helical" evidence="1">
    <location>
        <begin position="142"/>
        <end position="163"/>
    </location>
</feature>
<keyword evidence="3" id="KW-1185">Reference proteome</keyword>
<organism evidence="2 3">
    <name type="scientific">Methylocystis parvus</name>
    <dbReference type="NCBI Taxonomy" id="134"/>
    <lineage>
        <taxon>Bacteria</taxon>
        <taxon>Pseudomonadati</taxon>
        <taxon>Pseudomonadota</taxon>
        <taxon>Alphaproteobacteria</taxon>
        <taxon>Hyphomicrobiales</taxon>
        <taxon>Methylocystaceae</taxon>
        <taxon>Methylocystis</taxon>
    </lineage>
</organism>
<name>A0A6B8M7J9_9HYPH</name>
<dbReference type="EMBL" id="CP044331">
    <property type="protein sequence ID" value="QGM96770.1"/>
    <property type="molecule type" value="Genomic_DNA"/>
</dbReference>
<feature type="transmembrane region" description="Helical" evidence="1">
    <location>
        <begin position="6"/>
        <end position="27"/>
    </location>
</feature>
<evidence type="ECO:0000313" key="2">
    <source>
        <dbReference type="EMBL" id="QGM96770.1"/>
    </source>
</evidence>